<gene>
    <name evidence="3" type="ORF">Y717_03930</name>
</gene>
<keyword evidence="4" id="KW-1185">Reference proteome</keyword>
<feature type="compositionally biased region" description="Low complexity" evidence="1">
    <location>
        <begin position="30"/>
        <end position="58"/>
    </location>
</feature>
<dbReference type="EMBL" id="AZSP01000013">
    <property type="protein sequence ID" value="PVE13904.1"/>
    <property type="molecule type" value="Genomic_DNA"/>
</dbReference>
<feature type="compositionally biased region" description="Polar residues" evidence="1">
    <location>
        <begin position="59"/>
        <end position="71"/>
    </location>
</feature>
<dbReference type="OrthoDB" id="3784430at2"/>
<feature type="signal peptide" evidence="2">
    <location>
        <begin position="1"/>
        <end position="26"/>
    </location>
</feature>
<feature type="region of interest" description="Disordered" evidence="1">
    <location>
        <begin position="30"/>
        <end position="113"/>
    </location>
</feature>
<evidence type="ECO:0008006" key="5">
    <source>
        <dbReference type="Google" id="ProtNLM"/>
    </source>
</evidence>
<proteinExistence type="predicted"/>
<evidence type="ECO:0000313" key="3">
    <source>
        <dbReference type="EMBL" id="PVE13904.1"/>
    </source>
</evidence>
<evidence type="ECO:0000256" key="2">
    <source>
        <dbReference type="SAM" id="SignalP"/>
    </source>
</evidence>
<feature type="chain" id="PRO_5039669792" description="DUF4232 domain-containing protein" evidence="2">
    <location>
        <begin position="27"/>
        <end position="247"/>
    </location>
</feature>
<feature type="compositionally biased region" description="Low complexity" evidence="1">
    <location>
        <begin position="72"/>
        <end position="99"/>
    </location>
</feature>
<organism evidence="3 4">
    <name type="scientific">Streptomyces scopuliridis RB72</name>
    <dbReference type="NCBI Taxonomy" id="1440053"/>
    <lineage>
        <taxon>Bacteria</taxon>
        <taxon>Bacillati</taxon>
        <taxon>Actinomycetota</taxon>
        <taxon>Actinomycetes</taxon>
        <taxon>Kitasatosporales</taxon>
        <taxon>Streptomycetaceae</taxon>
        <taxon>Streptomyces</taxon>
    </lineage>
</organism>
<sequence length="247" mass="23901">MRKHRIRTTTLAAAVLVAALSLTACQGEDSNAGAAQNASSSTSASAGTGATVTSGSSAENTSTDTSQGSGTASEGSTNNGSASTGSTSTSTSGSTSGSKESGGGSSGSGDKSGYGQVCGANDISWSTKSETQAGGYILVIAKANPGITCVLPAALPTVAFGSDGTQAGPAEQAVGEQITLSGSTTAYAGVNPKTTNQNGGKELDSIIVGIGDNDPNPVSLPVGTITVEDPIVTNWHTSAADAVPFSS</sequence>
<dbReference type="Proteomes" id="UP000245992">
    <property type="component" value="Unassembled WGS sequence"/>
</dbReference>
<protein>
    <recommendedName>
        <fullName evidence="5">DUF4232 domain-containing protein</fullName>
    </recommendedName>
</protein>
<reference evidence="3 4" key="1">
    <citation type="submission" date="2013-12" db="EMBL/GenBank/DDBJ databases">
        <title>Annotated genome of Streptomyces scopuliridis.</title>
        <authorList>
            <person name="Olson J.B."/>
        </authorList>
    </citation>
    <scope>NUCLEOTIDE SEQUENCE [LARGE SCALE GENOMIC DNA]</scope>
    <source>
        <strain evidence="3 4">RB72</strain>
    </source>
</reference>
<feature type="compositionally biased region" description="Gly residues" evidence="1">
    <location>
        <begin position="100"/>
        <end position="112"/>
    </location>
</feature>
<keyword evidence="2" id="KW-0732">Signal</keyword>
<dbReference type="RefSeq" id="WP_030349904.1">
    <property type="nucleotide sequence ID" value="NZ_AZSP01000013.1"/>
</dbReference>
<comment type="caution">
    <text evidence="3">The sequence shown here is derived from an EMBL/GenBank/DDBJ whole genome shotgun (WGS) entry which is preliminary data.</text>
</comment>
<name>A0A2T7TFG6_9ACTN</name>
<evidence type="ECO:0000313" key="4">
    <source>
        <dbReference type="Proteomes" id="UP000245992"/>
    </source>
</evidence>
<accession>A0A2T7TFG6</accession>
<dbReference type="PROSITE" id="PS51257">
    <property type="entry name" value="PROKAR_LIPOPROTEIN"/>
    <property type="match status" value="1"/>
</dbReference>
<evidence type="ECO:0000256" key="1">
    <source>
        <dbReference type="SAM" id="MobiDB-lite"/>
    </source>
</evidence>
<dbReference type="AlphaFoldDB" id="A0A2T7TFG6"/>